<feature type="region of interest" description="Disordered" evidence="1">
    <location>
        <begin position="1"/>
        <end position="62"/>
    </location>
</feature>
<dbReference type="InParanoid" id="H2XSQ9"/>
<feature type="domain" description="MDN2-binding protein C-terminal" evidence="2">
    <location>
        <begin position="21"/>
        <end position="138"/>
    </location>
</feature>
<reference evidence="3" key="3">
    <citation type="submission" date="2025-08" db="UniProtKB">
        <authorList>
            <consortium name="Ensembl"/>
        </authorList>
    </citation>
    <scope>IDENTIFICATION</scope>
</reference>
<dbReference type="AlphaFoldDB" id="H2XSQ9"/>
<dbReference type="InterPro" id="IPR029418">
    <property type="entry name" value="MTBP_C"/>
</dbReference>
<name>H2XSQ9_CIOIN</name>
<dbReference type="OMA" id="PGICKSE"/>
<dbReference type="STRING" id="7719.ENSCINP00000032693"/>
<dbReference type="PANTHER" id="PTHR14382">
    <property type="entry name" value="MDM2-BINDING PROTEIN"/>
    <property type="match status" value="1"/>
</dbReference>
<dbReference type="HOGENOM" id="CLU_1795791_0_0_1"/>
<evidence type="ECO:0000313" key="4">
    <source>
        <dbReference type="Proteomes" id="UP000008144"/>
    </source>
</evidence>
<keyword evidence="4" id="KW-1185">Reference proteome</keyword>
<protein>
    <recommendedName>
        <fullName evidence="2">MDN2-binding protein C-terminal domain-containing protein</fullName>
    </recommendedName>
</protein>
<sequence>MMVLRSTPKKRNPNNSKVLLASPRVHKMSLRSSTPVKKESVSKLTAQNESKQTETKPVGAKVQKRDSQKLYVQDNKKRLWNLVVQVLNDNGVSQKHPKFKACSTKLYNVSMAFLKDLKTSKGLAKMMQKTVEENAKLVLSFEIS</sequence>
<organism evidence="3 4">
    <name type="scientific">Ciona intestinalis</name>
    <name type="common">Transparent sea squirt</name>
    <name type="synonym">Ascidia intestinalis</name>
    <dbReference type="NCBI Taxonomy" id="7719"/>
    <lineage>
        <taxon>Eukaryota</taxon>
        <taxon>Metazoa</taxon>
        <taxon>Chordata</taxon>
        <taxon>Tunicata</taxon>
        <taxon>Ascidiacea</taxon>
        <taxon>Phlebobranchia</taxon>
        <taxon>Cionidae</taxon>
        <taxon>Ciona</taxon>
    </lineage>
</organism>
<reference evidence="3" key="2">
    <citation type="journal article" date="2008" name="Genome Biol.">
        <title>Improved genome assembly and evidence-based global gene model set for the chordate Ciona intestinalis: new insight into intron and operon populations.</title>
        <authorList>
            <person name="Satou Y."/>
            <person name="Mineta K."/>
            <person name="Ogasawara M."/>
            <person name="Sasakura Y."/>
            <person name="Shoguchi E."/>
            <person name="Ueno K."/>
            <person name="Yamada L."/>
            <person name="Matsumoto J."/>
            <person name="Wasserscheid J."/>
            <person name="Dewar K."/>
            <person name="Wiley G.B."/>
            <person name="Macmil S.L."/>
            <person name="Roe B.A."/>
            <person name="Zeller R.W."/>
            <person name="Hastings K.E."/>
            <person name="Lemaire P."/>
            <person name="Lindquist E."/>
            <person name="Endo T."/>
            <person name="Hotta K."/>
            <person name="Inaba K."/>
        </authorList>
    </citation>
    <scope>NUCLEOTIDE SEQUENCE [LARGE SCALE GENOMIC DNA]</scope>
    <source>
        <strain evidence="3">wild type</strain>
    </source>
</reference>
<dbReference type="PANTHER" id="PTHR14382:SF1">
    <property type="entry name" value="MDM2-BINDING PROTEIN"/>
    <property type="match status" value="1"/>
</dbReference>
<dbReference type="InterPro" id="IPR039061">
    <property type="entry name" value="MTBP"/>
</dbReference>
<dbReference type="Pfam" id="PF14920">
    <property type="entry name" value="MTBP_C"/>
    <property type="match status" value="1"/>
</dbReference>
<reference evidence="4" key="1">
    <citation type="journal article" date="2002" name="Science">
        <title>The draft genome of Ciona intestinalis: insights into chordate and vertebrate origins.</title>
        <authorList>
            <person name="Dehal P."/>
            <person name="Satou Y."/>
            <person name="Campbell R.K."/>
            <person name="Chapman J."/>
            <person name="Degnan B."/>
            <person name="De Tomaso A."/>
            <person name="Davidson B."/>
            <person name="Di Gregorio A."/>
            <person name="Gelpke M."/>
            <person name="Goodstein D.M."/>
            <person name="Harafuji N."/>
            <person name="Hastings K.E."/>
            <person name="Ho I."/>
            <person name="Hotta K."/>
            <person name="Huang W."/>
            <person name="Kawashima T."/>
            <person name="Lemaire P."/>
            <person name="Martinez D."/>
            <person name="Meinertzhagen I.A."/>
            <person name="Necula S."/>
            <person name="Nonaka M."/>
            <person name="Putnam N."/>
            <person name="Rash S."/>
            <person name="Saiga H."/>
            <person name="Satake M."/>
            <person name="Terry A."/>
            <person name="Yamada L."/>
            <person name="Wang H.G."/>
            <person name="Awazu S."/>
            <person name="Azumi K."/>
            <person name="Boore J."/>
            <person name="Branno M."/>
            <person name="Chin-Bow S."/>
            <person name="DeSantis R."/>
            <person name="Doyle S."/>
            <person name="Francino P."/>
            <person name="Keys D.N."/>
            <person name="Haga S."/>
            <person name="Hayashi H."/>
            <person name="Hino K."/>
            <person name="Imai K.S."/>
            <person name="Inaba K."/>
            <person name="Kano S."/>
            <person name="Kobayashi K."/>
            <person name="Kobayashi M."/>
            <person name="Lee B.I."/>
            <person name="Makabe K.W."/>
            <person name="Manohar C."/>
            <person name="Matassi G."/>
            <person name="Medina M."/>
            <person name="Mochizuki Y."/>
            <person name="Mount S."/>
            <person name="Morishita T."/>
            <person name="Miura S."/>
            <person name="Nakayama A."/>
            <person name="Nishizaka S."/>
            <person name="Nomoto H."/>
            <person name="Ohta F."/>
            <person name="Oishi K."/>
            <person name="Rigoutsos I."/>
            <person name="Sano M."/>
            <person name="Sasaki A."/>
            <person name="Sasakura Y."/>
            <person name="Shoguchi E."/>
            <person name="Shin-i T."/>
            <person name="Spagnuolo A."/>
            <person name="Stainier D."/>
            <person name="Suzuki M.M."/>
            <person name="Tassy O."/>
            <person name="Takatori N."/>
            <person name="Tokuoka M."/>
            <person name="Yagi K."/>
            <person name="Yoshizaki F."/>
            <person name="Wada S."/>
            <person name="Zhang C."/>
            <person name="Hyatt P.D."/>
            <person name="Larimer F."/>
            <person name="Detter C."/>
            <person name="Doggett N."/>
            <person name="Glavina T."/>
            <person name="Hawkins T."/>
            <person name="Richardson P."/>
            <person name="Lucas S."/>
            <person name="Kohara Y."/>
            <person name="Levine M."/>
            <person name="Satoh N."/>
            <person name="Rokhsar D.S."/>
        </authorList>
    </citation>
    <scope>NUCLEOTIDE SEQUENCE [LARGE SCALE GENOMIC DNA]</scope>
</reference>
<dbReference type="GeneTree" id="ENSGT00390000003305"/>
<dbReference type="GO" id="GO:0031396">
    <property type="term" value="P:regulation of protein ubiquitination"/>
    <property type="evidence" value="ECO:0007669"/>
    <property type="project" value="InterPro"/>
</dbReference>
<dbReference type="EMBL" id="EAAA01001553">
    <property type="status" value="NOT_ANNOTATED_CDS"/>
    <property type="molecule type" value="Genomic_DNA"/>
</dbReference>
<evidence type="ECO:0000256" key="1">
    <source>
        <dbReference type="SAM" id="MobiDB-lite"/>
    </source>
</evidence>
<reference evidence="3" key="4">
    <citation type="submission" date="2025-09" db="UniProtKB">
        <authorList>
            <consortium name="Ensembl"/>
        </authorList>
    </citation>
    <scope>IDENTIFICATION</scope>
</reference>
<proteinExistence type="predicted"/>
<evidence type="ECO:0000259" key="2">
    <source>
        <dbReference type="Pfam" id="PF14920"/>
    </source>
</evidence>
<evidence type="ECO:0000313" key="3">
    <source>
        <dbReference type="Ensembl" id="ENSCINP00000032693.1"/>
    </source>
</evidence>
<accession>H2XSQ9</accession>
<dbReference type="Ensembl" id="ENSCINT00000034153.1">
    <property type="protein sequence ID" value="ENSCINP00000032693.1"/>
    <property type="gene ID" value="ENSCING00000022184.1"/>
</dbReference>
<dbReference type="Proteomes" id="UP000008144">
    <property type="component" value="Chromosome 2"/>
</dbReference>